<feature type="region of interest" description="Disordered" evidence="1">
    <location>
        <begin position="351"/>
        <end position="370"/>
    </location>
</feature>
<gene>
    <name evidence="2" type="ORF">FIBSPDRAFT_938223</name>
</gene>
<evidence type="ECO:0000313" key="3">
    <source>
        <dbReference type="Proteomes" id="UP000076532"/>
    </source>
</evidence>
<evidence type="ECO:0000256" key="1">
    <source>
        <dbReference type="SAM" id="MobiDB-lite"/>
    </source>
</evidence>
<dbReference type="EMBL" id="KV417687">
    <property type="protein sequence ID" value="KZP10069.1"/>
    <property type="molecule type" value="Genomic_DNA"/>
</dbReference>
<feature type="compositionally biased region" description="Basic and acidic residues" evidence="1">
    <location>
        <begin position="360"/>
        <end position="370"/>
    </location>
</feature>
<dbReference type="Proteomes" id="UP000076532">
    <property type="component" value="Unassembled WGS sequence"/>
</dbReference>
<evidence type="ECO:0000313" key="2">
    <source>
        <dbReference type="EMBL" id="KZP10069.1"/>
    </source>
</evidence>
<sequence length="564" mass="62628">MPQYDHEAEQASALKLLKRRVNQVIRDYDQPIFSCSLPSFPFVSGVASLGPKDSPEHAVPRLPRLRLIIPIAPSFYQQAHRLRLCLLRISRTLRSDEHLHRIVQLRPAGHILPWIHVAPASVEGERERGADSEGDGHPPLAISAGWPSSAGDAFAQRTRALRYVPVSLSPGCASSTLENIVSLFNGVFQYMKRAACSILSCRAMSDRKERGRREAKETPWWTAFIAVLMRDGSRPWTFLDRGGPETSYDRQDPDGFRGHHTLSPIPLPHEWSTRLLRCHSACTAVLMHQARVVLELVQFGDGGRGSRGKGTTLSRARAHRPLGERVVRWRGWSLQSRGKFSISIGTSCDKGENARSPCVGDKRDGMSSKEWKRKGRELRWENGKGERRRDVYSHITHHSRPRVEGAREGGEGGVCRGGEVKDGEGDVRENRGMRGRPAHITRLRCTSLVRGASDGASRAKLVAGVTGYFQTDFVVFVAIVQERGEWLSSAIGGEEYTKAIERRGQTSVGPGPTSRHSRHVDHLTCDRDFETTLQHLFNLGSLSLSELVAASISDLFDSNAAKAL</sequence>
<proteinExistence type="predicted"/>
<keyword evidence="3" id="KW-1185">Reference proteome</keyword>
<feature type="region of interest" description="Disordered" evidence="1">
    <location>
        <begin position="398"/>
        <end position="432"/>
    </location>
</feature>
<organism evidence="2 3">
    <name type="scientific">Athelia psychrophila</name>
    <dbReference type="NCBI Taxonomy" id="1759441"/>
    <lineage>
        <taxon>Eukaryota</taxon>
        <taxon>Fungi</taxon>
        <taxon>Dikarya</taxon>
        <taxon>Basidiomycota</taxon>
        <taxon>Agaricomycotina</taxon>
        <taxon>Agaricomycetes</taxon>
        <taxon>Agaricomycetidae</taxon>
        <taxon>Atheliales</taxon>
        <taxon>Atheliaceae</taxon>
        <taxon>Athelia</taxon>
    </lineage>
</organism>
<feature type="compositionally biased region" description="Basic and acidic residues" evidence="1">
    <location>
        <begin position="125"/>
        <end position="136"/>
    </location>
</feature>
<reference evidence="2 3" key="1">
    <citation type="journal article" date="2016" name="Mol. Biol. Evol.">
        <title>Comparative Genomics of Early-Diverging Mushroom-Forming Fungi Provides Insights into the Origins of Lignocellulose Decay Capabilities.</title>
        <authorList>
            <person name="Nagy L.G."/>
            <person name="Riley R."/>
            <person name="Tritt A."/>
            <person name="Adam C."/>
            <person name="Daum C."/>
            <person name="Floudas D."/>
            <person name="Sun H."/>
            <person name="Yadav J.S."/>
            <person name="Pangilinan J."/>
            <person name="Larsson K.H."/>
            <person name="Matsuura K."/>
            <person name="Barry K."/>
            <person name="Labutti K."/>
            <person name="Kuo R."/>
            <person name="Ohm R.A."/>
            <person name="Bhattacharya S.S."/>
            <person name="Shirouzu T."/>
            <person name="Yoshinaga Y."/>
            <person name="Martin F.M."/>
            <person name="Grigoriev I.V."/>
            <person name="Hibbett D.S."/>
        </authorList>
    </citation>
    <scope>NUCLEOTIDE SEQUENCE [LARGE SCALE GENOMIC DNA]</scope>
    <source>
        <strain evidence="2 3">CBS 109695</strain>
    </source>
</reference>
<feature type="region of interest" description="Disordered" evidence="1">
    <location>
        <begin position="125"/>
        <end position="144"/>
    </location>
</feature>
<feature type="compositionally biased region" description="Basic and acidic residues" evidence="1">
    <location>
        <begin position="418"/>
        <end position="432"/>
    </location>
</feature>
<feature type="compositionally biased region" description="Basic and acidic residues" evidence="1">
    <location>
        <begin position="401"/>
        <end position="410"/>
    </location>
</feature>
<protein>
    <submittedName>
        <fullName evidence="2">Uncharacterized protein</fullName>
    </submittedName>
</protein>
<accession>A0A165YZ44</accession>
<name>A0A165YZ44_9AGAM</name>
<dbReference type="AlphaFoldDB" id="A0A165YZ44"/>